<feature type="compositionally biased region" description="Polar residues" evidence="1">
    <location>
        <begin position="104"/>
        <end position="115"/>
    </location>
</feature>
<feature type="region of interest" description="Disordered" evidence="1">
    <location>
        <begin position="130"/>
        <end position="149"/>
    </location>
</feature>
<reference evidence="2" key="1">
    <citation type="submission" date="2025-08" db="UniProtKB">
        <authorList>
            <consortium name="Ensembl"/>
        </authorList>
    </citation>
    <scope>IDENTIFICATION</scope>
</reference>
<dbReference type="AlphaFoldDB" id="A0A8C6GBW8"/>
<feature type="region of interest" description="Disordered" evidence="1">
    <location>
        <begin position="44"/>
        <end position="75"/>
    </location>
</feature>
<sequence>EGTGTTTALPPSLLCACPEHNRKWCPRQHQDALGGPYPSWSGLPAAIAPARGKPEAGDREAGAAGSGAAGRRTHTRRVACTITRAHSDTFSPARAQAVRKGLPGTSTVQTQTQAEGVTHEDRGCKELCTRQRDVQKSQKSPGHHHLQFP</sequence>
<feature type="compositionally biased region" description="Basic and acidic residues" evidence="1">
    <location>
        <begin position="52"/>
        <end position="61"/>
    </location>
</feature>
<feature type="region of interest" description="Disordered" evidence="1">
    <location>
        <begin position="100"/>
        <end position="123"/>
    </location>
</feature>
<keyword evidence="3" id="KW-1185">Reference proteome</keyword>
<evidence type="ECO:0000313" key="2">
    <source>
        <dbReference type="Ensembl" id="ENSMSIP00000003387.1"/>
    </source>
</evidence>
<proteinExistence type="predicted"/>
<reference evidence="2" key="2">
    <citation type="submission" date="2025-09" db="UniProtKB">
        <authorList>
            <consortium name="Ensembl"/>
        </authorList>
    </citation>
    <scope>IDENTIFICATION</scope>
</reference>
<accession>A0A8C6GBW8</accession>
<dbReference type="GeneTree" id="ENSGT00860000135642"/>
<dbReference type="Proteomes" id="UP000694415">
    <property type="component" value="Unplaced"/>
</dbReference>
<dbReference type="Ensembl" id="ENSMSIT00000004274.1">
    <property type="protein sequence ID" value="ENSMSIP00000003387.1"/>
    <property type="gene ID" value="ENSMSIG00000003129.1"/>
</dbReference>
<evidence type="ECO:0000256" key="1">
    <source>
        <dbReference type="SAM" id="MobiDB-lite"/>
    </source>
</evidence>
<protein>
    <submittedName>
        <fullName evidence="2">Uncharacterized protein</fullName>
    </submittedName>
</protein>
<evidence type="ECO:0000313" key="3">
    <source>
        <dbReference type="Proteomes" id="UP000694415"/>
    </source>
</evidence>
<organism evidence="2 3">
    <name type="scientific">Mus spicilegus</name>
    <name type="common">Mound-building mouse</name>
    <dbReference type="NCBI Taxonomy" id="10103"/>
    <lineage>
        <taxon>Eukaryota</taxon>
        <taxon>Metazoa</taxon>
        <taxon>Chordata</taxon>
        <taxon>Craniata</taxon>
        <taxon>Vertebrata</taxon>
        <taxon>Euteleostomi</taxon>
        <taxon>Mammalia</taxon>
        <taxon>Eutheria</taxon>
        <taxon>Euarchontoglires</taxon>
        <taxon>Glires</taxon>
        <taxon>Rodentia</taxon>
        <taxon>Myomorpha</taxon>
        <taxon>Muroidea</taxon>
        <taxon>Muridae</taxon>
        <taxon>Murinae</taxon>
        <taxon>Mus</taxon>
        <taxon>Mus</taxon>
    </lineage>
</organism>
<name>A0A8C6GBW8_MUSSI</name>